<dbReference type="PANTHER" id="PTHR14122">
    <property type="entry name" value="GHRELIN PRECURSOR"/>
    <property type="match status" value="1"/>
</dbReference>
<evidence type="ECO:0000256" key="2">
    <source>
        <dbReference type="SAM" id="SignalP"/>
    </source>
</evidence>
<sequence>MITMLGHGRVGHMMLLICAFSLWAETVMCGSSFLSPTQKPQNRGDRKPPRVGRRTAAELEAPLPSEEKIMVSAPFQLAVSLSDTEYDEYGPVLQRMLLEVLGDPPTLDGAN</sequence>
<dbReference type="Proteomes" id="UP000593565">
    <property type="component" value="Unassembled WGS sequence"/>
</dbReference>
<evidence type="ECO:0000313" key="3">
    <source>
        <dbReference type="EMBL" id="KAF4078823.1"/>
    </source>
</evidence>
<dbReference type="PANTHER" id="PTHR14122:SF1">
    <property type="entry name" value="APPETITE-REGULATING HORMONE"/>
    <property type="match status" value="1"/>
</dbReference>
<dbReference type="AlphaFoldDB" id="A0A7J6A7T9"/>
<name>A0A7J6A7T9_AMEME</name>
<feature type="chain" id="PRO_5029678193" description="Preproghrelin" evidence="2">
    <location>
        <begin position="30"/>
        <end position="111"/>
    </location>
</feature>
<proteinExistence type="predicted"/>
<accession>A0A7J6A7T9</accession>
<feature type="signal peptide" evidence="2">
    <location>
        <begin position="1"/>
        <end position="29"/>
    </location>
</feature>
<evidence type="ECO:0008006" key="5">
    <source>
        <dbReference type="Google" id="ProtNLM"/>
    </source>
</evidence>
<dbReference type="GO" id="GO:0016608">
    <property type="term" value="F:growth hormone-releasing hormone activity"/>
    <property type="evidence" value="ECO:0007669"/>
    <property type="project" value="InterPro"/>
</dbReference>
<gene>
    <name evidence="3" type="ORF">AMELA_G00185900</name>
</gene>
<comment type="caution">
    <text evidence="3">The sequence shown here is derived from an EMBL/GenBank/DDBJ whole genome shotgun (WGS) entry which is preliminary data.</text>
</comment>
<dbReference type="InterPro" id="IPR005441">
    <property type="entry name" value="Preproghrelin"/>
</dbReference>
<reference evidence="3 4" key="1">
    <citation type="submission" date="2020-02" db="EMBL/GenBank/DDBJ databases">
        <title>A chromosome-scale genome assembly of the black bullhead catfish (Ameiurus melas).</title>
        <authorList>
            <person name="Wen M."/>
            <person name="Zham M."/>
            <person name="Cabau C."/>
            <person name="Klopp C."/>
            <person name="Donnadieu C."/>
            <person name="Roques C."/>
            <person name="Bouchez O."/>
            <person name="Lampietro C."/>
            <person name="Jouanno E."/>
            <person name="Herpin A."/>
            <person name="Louis A."/>
            <person name="Berthelot C."/>
            <person name="Parey E."/>
            <person name="Roest-Crollius H."/>
            <person name="Braasch I."/>
            <person name="Postlethwait J."/>
            <person name="Robinson-Rechavi M."/>
            <person name="Echchiki A."/>
            <person name="Begum T."/>
            <person name="Montfort J."/>
            <person name="Schartl M."/>
            <person name="Bobe J."/>
            <person name="Guiguen Y."/>
        </authorList>
    </citation>
    <scope>NUCLEOTIDE SEQUENCE [LARGE SCALE GENOMIC DNA]</scope>
    <source>
        <strain evidence="3">M_S1</strain>
        <tissue evidence="3">Blood</tissue>
    </source>
</reference>
<feature type="region of interest" description="Disordered" evidence="1">
    <location>
        <begin position="34"/>
        <end position="53"/>
    </location>
</feature>
<keyword evidence="2" id="KW-0732">Signal</keyword>
<organism evidence="3 4">
    <name type="scientific">Ameiurus melas</name>
    <name type="common">Black bullhead</name>
    <name type="synonym">Silurus melas</name>
    <dbReference type="NCBI Taxonomy" id="219545"/>
    <lineage>
        <taxon>Eukaryota</taxon>
        <taxon>Metazoa</taxon>
        <taxon>Chordata</taxon>
        <taxon>Craniata</taxon>
        <taxon>Vertebrata</taxon>
        <taxon>Euteleostomi</taxon>
        <taxon>Actinopterygii</taxon>
        <taxon>Neopterygii</taxon>
        <taxon>Teleostei</taxon>
        <taxon>Ostariophysi</taxon>
        <taxon>Siluriformes</taxon>
        <taxon>Ictaluridae</taxon>
        <taxon>Ameiurus</taxon>
    </lineage>
</organism>
<evidence type="ECO:0000256" key="1">
    <source>
        <dbReference type="SAM" id="MobiDB-lite"/>
    </source>
</evidence>
<keyword evidence="4" id="KW-1185">Reference proteome</keyword>
<protein>
    <recommendedName>
        <fullName evidence="5">Preproghrelin</fullName>
    </recommendedName>
</protein>
<evidence type="ECO:0000313" key="4">
    <source>
        <dbReference type="Proteomes" id="UP000593565"/>
    </source>
</evidence>
<dbReference type="GO" id="GO:0005576">
    <property type="term" value="C:extracellular region"/>
    <property type="evidence" value="ECO:0007669"/>
    <property type="project" value="InterPro"/>
</dbReference>
<dbReference type="EMBL" id="JAAGNN010000016">
    <property type="protein sequence ID" value="KAF4078823.1"/>
    <property type="molecule type" value="Genomic_DNA"/>
</dbReference>